<name>A0A9X3NBF7_9ACTN</name>
<dbReference type="EMBL" id="JAPDDP010000006">
    <property type="protein sequence ID" value="MDA0179652.1"/>
    <property type="molecule type" value="Genomic_DNA"/>
</dbReference>
<gene>
    <name evidence="3" type="ORF">OJ997_05045</name>
</gene>
<reference evidence="3" key="1">
    <citation type="submission" date="2022-10" db="EMBL/GenBank/DDBJ databases">
        <title>The WGS of Solirubrobacter phytolaccae KCTC 29190.</title>
        <authorList>
            <person name="Jiang Z."/>
        </authorList>
    </citation>
    <scope>NUCLEOTIDE SEQUENCE</scope>
    <source>
        <strain evidence="3">KCTC 29190</strain>
    </source>
</reference>
<dbReference type="InterPro" id="IPR045556">
    <property type="entry name" value="DUF6351"/>
</dbReference>
<evidence type="ECO:0000313" key="4">
    <source>
        <dbReference type="Proteomes" id="UP001147653"/>
    </source>
</evidence>
<dbReference type="AlphaFoldDB" id="A0A9X3NBF7"/>
<keyword evidence="4" id="KW-1185">Reference proteome</keyword>
<evidence type="ECO:0000313" key="3">
    <source>
        <dbReference type="EMBL" id="MDA0179652.1"/>
    </source>
</evidence>
<dbReference type="RefSeq" id="WP_270023950.1">
    <property type="nucleotide sequence ID" value="NZ_JAPDDP010000006.1"/>
</dbReference>
<feature type="signal peptide" evidence="1">
    <location>
        <begin position="1"/>
        <end position="22"/>
    </location>
</feature>
<keyword evidence="1" id="KW-0732">Signal</keyword>
<evidence type="ECO:0000259" key="2">
    <source>
        <dbReference type="Pfam" id="PF19878"/>
    </source>
</evidence>
<accession>A0A9X3NBF7</accession>
<organism evidence="3 4">
    <name type="scientific">Solirubrobacter phytolaccae</name>
    <dbReference type="NCBI Taxonomy" id="1404360"/>
    <lineage>
        <taxon>Bacteria</taxon>
        <taxon>Bacillati</taxon>
        <taxon>Actinomycetota</taxon>
        <taxon>Thermoleophilia</taxon>
        <taxon>Solirubrobacterales</taxon>
        <taxon>Solirubrobacteraceae</taxon>
        <taxon>Solirubrobacter</taxon>
    </lineage>
</organism>
<feature type="chain" id="PRO_5040984405" evidence="1">
    <location>
        <begin position="23"/>
        <end position="816"/>
    </location>
</feature>
<evidence type="ECO:0000256" key="1">
    <source>
        <dbReference type="SAM" id="SignalP"/>
    </source>
</evidence>
<protein>
    <submittedName>
        <fullName evidence="3">DUF6351 family protein</fullName>
    </submittedName>
</protein>
<feature type="domain" description="DUF6351" evidence="2">
    <location>
        <begin position="28"/>
        <end position="671"/>
    </location>
</feature>
<dbReference type="Pfam" id="PF19878">
    <property type="entry name" value="DUF6351"/>
    <property type="match status" value="1"/>
</dbReference>
<sequence length="816" mass="85549">MVVRVSAVAVMLVLGGASAAHASGVHSLEVLSNRADLISGGDALVAASVTGPVTADLDGADVTSAFAVRPSGRLEGLVTGLKVGENVLTVRDASGAGKRITITNHPIGGPIFAGPQVTPYACNPNASTPPLGAATDAQCNAPTRVELLYRNAANQFVAYDPADPPADVQPTTTDRGRTVPFVVQRVTGTVDRGIFQLAVLVDPAKPISPWSADQPWSRKLLYTFGGACGTEHRQLAPAGVLGQVQALGTGFAVATSSLNIYANNCNDVVSAEAAMMTKELVVERYGPLRYTIGTGGSAATMQQHLLAENYPGLLDGLMTSQAFEDHFTQVQGSLDCRVLMHYFWPTSPLSNPGHAAAPPNALFPTAASRQPVWGSNPTNPDNLCGQKVLAFGADRTELVPTGNVACGLQPAQVWHPVSNPTGERCGIADFMRAIFGVTVTPDAPNGKGKLAVDNVGVQYGLVALQRGQITPAQFVDLNAKVGGMDIDGNFIAQRTVADPDAVRIAYETGRINSATGAARLPEIDNRTGAQMDDTGFHPAFHSFTYRARLDRSNGDHANQVIWLSRTGGTVPNQFDAMRQWLDTGVKPTRDACFMAGGVQGDLSCNGTWTAYGNPRLAAGVPYTLDIVKCRLKPLARADYGVSFTDEQWAALQAAFPDGVCDHAKPGVSQQPPKARWLTFEDGPGGRALGAAPSASEFVSGTVGGTVPATLALSLAPASFGTFVPGVERDYTATTKATVTSTAGDAALSVSDPGYLTNGAFTLPEPLRVELAKTTWTAPTANEDVAVTFRQRIKPTDPLRTGSYSRTVTVTLTTVTP</sequence>
<proteinExistence type="predicted"/>
<dbReference type="Proteomes" id="UP001147653">
    <property type="component" value="Unassembled WGS sequence"/>
</dbReference>
<comment type="caution">
    <text evidence="3">The sequence shown here is derived from an EMBL/GenBank/DDBJ whole genome shotgun (WGS) entry which is preliminary data.</text>
</comment>